<feature type="compositionally biased region" description="Basic and acidic residues" evidence="8">
    <location>
        <begin position="276"/>
        <end position="288"/>
    </location>
</feature>
<feature type="signal peptide" evidence="9">
    <location>
        <begin position="1"/>
        <end position="24"/>
    </location>
</feature>
<comment type="caution">
    <text evidence="11">The sequence shown here is derived from an EMBL/GenBank/DDBJ whole genome shotgun (WGS) entry which is preliminary data.</text>
</comment>
<evidence type="ECO:0000313" key="12">
    <source>
        <dbReference type="Proteomes" id="UP001055125"/>
    </source>
</evidence>
<dbReference type="InterPro" id="IPR038063">
    <property type="entry name" value="Transpep_catalytic_dom"/>
</dbReference>
<dbReference type="Gene3D" id="2.40.440.10">
    <property type="entry name" value="L,D-transpeptidase catalytic domain-like"/>
    <property type="match status" value="1"/>
</dbReference>
<dbReference type="SUPFAM" id="SSF141523">
    <property type="entry name" value="L,D-transpeptidase catalytic domain-like"/>
    <property type="match status" value="1"/>
</dbReference>
<dbReference type="EMBL" id="BPQP01000032">
    <property type="protein sequence ID" value="GJD94998.1"/>
    <property type="molecule type" value="Genomic_DNA"/>
</dbReference>
<dbReference type="CDD" id="cd16913">
    <property type="entry name" value="YkuD_like"/>
    <property type="match status" value="1"/>
</dbReference>
<feature type="region of interest" description="Disordered" evidence="8">
    <location>
        <begin position="212"/>
        <end position="288"/>
    </location>
</feature>
<evidence type="ECO:0000256" key="6">
    <source>
        <dbReference type="ARBA" id="ARBA00023316"/>
    </source>
</evidence>
<evidence type="ECO:0000256" key="8">
    <source>
        <dbReference type="SAM" id="MobiDB-lite"/>
    </source>
</evidence>
<reference evidence="11" key="1">
    <citation type="journal article" date="2021" name="Front. Microbiol.">
        <title>Comprehensive Comparative Genomics and Phenotyping of Methylobacterium Species.</title>
        <authorList>
            <person name="Alessa O."/>
            <person name="Ogura Y."/>
            <person name="Fujitani Y."/>
            <person name="Takami H."/>
            <person name="Hayashi T."/>
            <person name="Sahin N."/>
            <person name="Tani A."/>
        </authorList>
    </citation>
    <scope>NUCLEOTIDE SEQUENCE</scope>
    <source>
        <strain evidence="11">DSM 19015</strain>
    </source>
</reference>
<feature type="compositionally biased region" description="Basic and acidic residues" evidence="8">
    <location>
        <begin position="212"/>
        <end position="267"/>
    </location>
</feature>
<accession>A0ABQ4RZD6</accession>
<evidence type="ECO:0000256" key="9">
    <source>
        <dbReference type="SAM" id="SignalP"/>
    </source>
</evidence>
<evidence type="ECO:0000256" key="3">
    <source>
        <dbReference type="ARBA" id="ARBA00022679"/>
    </source>
</evidence>
<feature type="active site" description="Nucleophile" evidence="7">
    <location>
        <position position="402"/>
    </location>
</feature>
<dbReference type="SUPFAM" id="SSF47090">
    <property type="entry name" value="PGBD-like"/>
    <property type="match status" value="1"/>
</dbReference>
<gene>
    <name evidence="11" type="ORF">OCOJLMKI_2206</name>
</gene>
<proteinExistence type="inferred from homology"/>
<feature type="domain" description="L,D-TPase catalytic" evidence="10">
    <location>
        <begin position="293"/>
        <end position="426"/>
    </location>
</feature>
<dbReference type="PROSITE" id="PS52029">
    <property type="entry name" value="LD_TPASE"/>
    <property type="match status" value="1"/>
</dbReference>
<dbReference type="PANTHER" id="PTHR30582">
    <property type="entry name" value="L,D-TRANSPEPTIDASE"/>
    <property type="match status" value="1"/>
</dbReference>
<evidence type="ECO:0000256" key="7">
    <source>
        <dbReference type="PROSITE-ProRule" id="PRU01373"/>
    </source>
</evidence>
<keyword evidence="6 7" id="KW-0961">Cell wall biogenesis/degradation</keyword>
<dbReference type="InterPro" id="IPR050979">
    <property type="entry name" value="LD-transpeptidase"/>
</dbReference>
<evidence type="ECO:0000256" key="4">
    <source>
        <dbReference type="ARBA" id="ARBA00022960"/>
    </source>
</evidence>
<reference evidence="11" key="2">
    <citation type="submission" date="2021-08" db="EMBL/GenBank/DDBJ databases">
        <authorList>
            <person name="Tani A."/>
            <person name="Ola A."/>
            <person name="Ogura Y."/>
            <person name="Katsura K."/>
            <person name="Hayashi T."/>
        </authorList>
    </citation>
    <scope>NUCLEOTIDE SEQUENCE</scope>
    <source>
        <strain evidence="11">DSM 19015</strain>
    </source>
</reference>
<keyword evidence="5 7" id="KW-0573">Peptidoglycan synthesis</keyword>
<organism evidence="11 12">
    <name type="scientific">Methylobacterium iners</name>
    <dbReference type="NCBI Taxonomy" id="418707"/>
    <lineage>
        <taxon>Bacteria</taxon>
        <taxon>Pseudomonadati</taxon>
        <taxon>Pseudomonadota</taxon>
        <taxon>Alphaproteobacteria</taxon>
        <taxon>Hyphomicrobiales</taxon>
        <taxon>Methylobacteriaceae</taxon>
        <taxon>Methylobacterium</taxon>
    </lineage>
</organism>
<comment type="similarity">
    <text evidence="2">Belongs to the YkuD family.</text>
</comment>
<dbReference type="Proteomes" id="UP001055125">
    <property type="component" value="Unassembled WGS sequence"/>
</dbReference>
<feature type="active site" description="Proton donor/acceptor" evidence="7">
    <location>
        <position position="386"/>
    </location>
</feature>
<evidence type="ECO:0000256" key="2">
    <source>
        <dbReference type="ARBA" id="ARBA00005992"/>
    </source>
</evidence>
<evidence type="ECO:0000256" key="1">
    <source>
        <dbReference type="ARBA" id="ARBA00004752"/>
    </source>
</evidence>
<keyword evidence="9" id="KW-0732">Signal</keyword>
<dbReference type="RefSeq" id="WP_238244153.1">
    <property type="nucleotide sequence ID" value="NZ_BPQP01000032.1"/>
</dbReference>
<evidence type="ECO:0000313" key="11">
    <source>
        <dbReference type="EMBL" id="GJD94998.1"/>
    </source>
</evidence>
<dbReference type="InterPro" id="IPR036365">
    <property type="entry name" value="PGBD-like_sf"/>
</dbReference>
<dbReference type="InterPro" id="IPR002477">
    <property type="entry name" value="Peptidoglycan-bd-like"/>
</dbReference>
<sequence>MTMRSLLRTGLAAFLAAGIGIVDAAGTAKAAKKRDAKEANAKAEPLTKDAINAATFDPQKPAEKAAGKRPSPLLIKVQVLLDRARFSPGAIDGRNGENLQGALAAFGEAQGLPADKTLTKEVFEKLQATSADPVVTEYTLAEADVAGPFVEKIPPKMEQQSELDALGYTNAREMLAERFHMSRDLLGALNGGADLEKAGTVILVAAVPALERGKPKDDRPRDAKAKDAKAGDGKGKEARTREARAKDADAKTSDAKTSDVKNGDAKNAEGQTADAKSAEPKAAGEDAARAKVVRIEVDKETRQVRAFDKEGRLQAFYPASIGSDEKPAPSGTAKVERVAYDPTYTYDPKYAFKGVKAKEKFTIKPGPNNPVGLVWIDLSIPSYGIHGTPEPEKVGKTESHGCIRLTNWDARDLASRIERGATVEFKDR</sequence>
<comment type="pathway">
    <text evidence="1 7">Cell wall biogenesis; peptidoglycan biosynthesis.</text>
</comment>
<keyword evidence="12" id="KW-1185">Reference proteome</keyword>
<evidence type="ECO:0000259" key="10">
    <source>
        <dbReference type="PROSITE" id="PS52029"/>
    </source>
</evidence>
<protein>
    <recommendedName>
        <fullName evidence="10">L,D-TPase catalytic domain-containing protein</fullName>
    </recommendedName>
</protein>
<evidence type="ECO:0000256" key="5">
    <source>
        <dbReference type="ARBA" id="ARBA00022984"/>
    </source>
</evidence>
<dbReference type="InterPro" id="IPR005490">
    <property type="entry name" value="LD_TPept_cat_dom"/>
</dbReference>
<keyword evidence="4 7" id="KW-0133">Cell shape</keyword>
<dbReference type="Pfam" id="PF01471">
    <property type="entry name" value="PG_binding_1"/>
    <property type="match status" value="1"/>
</dbReference>
<dbReference type="PANTHER" id="PTHR30582:SF30">
    <property type="entry name" value="BLR4375 PROTEIN"/>
    <property type="match status" value="1"/>
</dbReference>
<keyword evidence="3" id="KW-0808">Transferase</keyword>
<feature type="chain" id="PRO_5047400782" description="L,D-TPase catalytic domain-containing protein" evidence="9">
    <location>
        <begin position="25"/>
        <end position="428"/>
    </location>
</feature>
<name>A0ABQ4RZD6_9HYPH</name>
<dbReference type="Pfam" id="PF03734">
    <property type="entry name" value="YkuD"/>
    <property type="match status" value="1"/>
</dbReference>